<reference evidence="2 3" key="1">
    <citation type="submission" date="2020-09" db="EMBL/GenBank/DDBJ databases">
        <title>De no assembly of potato wild relative species, Solanum commersonii.</title>
        <authorList>
            <person name="Cho K."/>
        </authorList>
    </citation>
    <scope>NUCLEOTIDE SEQUENCE [LARGE SCALE GENOMIC DNA]</scope>
    <source>
        <strain evidence="2">LZ3.2</strain>
        <tissue evidence="2">Leaf</tissue>
    </source>
</reference>
<comment type="caution">
    <text evidence="2">The sequence shown here is derived from an EMBL/GenBank/DDBJ whole genome shotgun (WGS) entry which is preliminary data.</text>
</comment>
<dbReference type="EMBL" id="JACXVP010000011">
    <property type="protein sequence ID" value="KAG5574921.1"/>
    <property type="molecule type" value="Genomic_DNA"/>
</dbReference>
<dbReference type="AlphaFoldDB" id="A0A9J5WGK1"/>
<dbReference type="Proteomes" id="UP000824120">
    <property type="component" value="Chromosome 11"/>
</dbReference>
<evidence type="ECO:0000313" key="2">
    <source>
        <dbReference type="EMBL" id="KAG5574921.1"/>
    </source>
</evidence>
<evidence type="ECO:0000313" key="3">
    <source>
        <dbReference type="Proteomes" id="UP000824120"/>
    </source>
</evidence>
<feature type="coiled-coil region" evidence="1">
    <location>
        <begin position="127"/>
        <end position="154"/>
    </location>
</feature>
<accession>A0A9J5WGK1</accession>
<keyword evidence="1" id="KW-0175">Coiled coil</keyword>
<evidence type="ECO:0000256" key="1">
    <source>
        <dbReference type="SAM" id="Coils"/>
    </source>
</evidence>
<proteinExistence type="predicted"/>
<dbReference type="OrthoDB" id="591185at2759"/>
<gene>
    <name evidence="2" type="ORF">H5410_055055</name>
</gene>
<name>A0A9J5WGK1_SOLCO</name>
<keyword evidence="3" id="KW-1185">Reference proteome</keyword>
<protein>
    <submittedName>
        <fullName evidence="2">Uncharacterized protein</fullName>
    </submittedName>
</protein>
<sequence length="176" mass="20324">MDDKSLNQNFLDEEVMDDEFEKVEGSAFNVLKTNKMYISTLIQSLEDEGMVNSQFRSVYLLKKEQPPSFFRNLVLEHVLLRMDALFLLKQLIKSRRMSMILYASNSLFDLSTSRYVARNLNQAYHELHNKFKSLMKLEKEIGSAEEKALGLKASRFKMGKSICMESTTISAGRKTT</sequence>
<organism evidence="2 3">
    <name type="scientific">Solanum commersonii</name>
    <name type="common">Commerson's wild potato</name>
    <name type="synonym">Commerson's nightshade</name>
    <dbReference type="NCBI Taxonomy" id="4109"/>
    <lineage>
        <taxon>Eukaryota</taxon>
        <taxon>Viridiplantae</taxon>
        <taxon>Streptophyta</taxon>
        <taxon>Embryophyta</taxon>
        <taxon>Tracheophyta</taxon>
        <taxon>Spermatophyta</taxon>
        <taxon>Magnoliopsida</taxon>
        <taxon>eudicotyledons</taxon>
        <taxon>Gunneridae</taxon>
        <taxon>Pentapetalae</taxon>
        <taxon>asterids</taxon>
        <taxon>lamiids</taxon>
        <taxon>Solanales</taxon>
        <taxon>Solanaceae</taxon>
        <taxon>Solanoideae</taxon>
        <taxon>Solaneae</taxon>
        <taxon>Solanum</taxon>
    </lineage>
</organism>